<dbReference type="NCBIfam" id="TIGR01241">
    <property type="entry name" value="FtsH_fam"/>
    <property type="match status" value="1"/>
</dbReference>
<dbReference type="Pfam" id="PF00004">
    <property type="entry name" value="AAA"/>
    <property type="match status" value="1"/>
</dbReference>
<dbReference type="SUPFAM" id="SSF140990">
    <property type="entry name" value="FtsH protease domain-like"/>
    <property type="match status" value="1"/>
</dbReference>
<dbReference type="SMART" id="SM00382">
    <property type="entry name" value="AAA"/>
    <property type="match status" value="1"/>
</dbReference>
<keyword evidence="5 14" id="KW-0812">Transmembrane</keyword>
<keyword evidence="19" id="KW-1185">Reference proteome</keyword>
<dbReference type="Pfam" id="PF17862">
    <property type="entry name" value="AAA_lid_3"/>
    <property type="match status" value="1"/>
</dbReference>
<sequence>MVVLFNLFNQPPVPKDTPSYSQFLAMVDSGVVAEVKIQGSRISGMKSSGEPFQTYAPEDPKMIETLIAKGVEVNAEPPEESPWYLTLLLSWFPMLLLIGVWIFFMRQMQGGGSGGRGAMSFGRSKARLINEETTKVTFEDVAGVDEAKEELSEIVDFLREPRRFTRLGGRIPKGVLLVGSPGTGKTLLARAVAGEAGVPFFSISGSDFVEMFVGVGASRVRDLFAQGKKNAPCLIFIDEIDAVGRQRGAGLGGGHDEREQTLNQLLVEMDGFESNEGVILVAATNRPDVLDPALLRPGRFDRQVVVPVPDLRGRERILKVHSRRTPLSPTVNLEVIARGTPGFSGADLENLVNEAALGAAKLGKDRVDMDDFEEAKDKVMMGGRERRSMILSDEEKKTTAYHEAGHALVAKLLPGTDPVHKVSIIPRGQALGVTMQLPGEDRHNYSKEFLQNTMVVLMGGRVAEELVLDQLTTGASNDIERATKTARNMVCMWGMSDKLGPMSFGDNQGQVFLGKELIHDKNYGEETAKLIDAEVRRFVDEAHQKATDLLKENREVLEAISLALLDRETITGHDIDLLMEGKELPPMEPANGNGNSGSGTSGQTPSGYDAEGKATGPGYTPVSESGGREDDFILEDGDDADPDGDGGGSKIQ</sequence>
<evidence type="ECO:0000313" key="19">
    <source>
        <dbReference type="Proteomes" id="UP001061361"/>
    </source>
</evidence>
<feature type="binding site" evidence="14">
    <location>
        <position position="402"/>
    </location>
    <ligand>
        <name>Zn(2+)</name>
        <dbReference type="ChEBI" id="CHEBI:29105"/>
        <note>catalytic</note>
    </ligand>
</feature>
<dbReference type="Gene3D" id="3.40.50.300">
    <property type="entry name" value="P-loop containing nucleotide triphosphate hydrolases"/>
    <property type="match status" value="1"/>
</dbReference>
<dbReference type="PANTHER" id="PTHR23076:SF97">
    <property type="entry name" value="ATP-DEPENDENT ZINC METALLOPROTEASE YME1L1"/>
    <property type="match status" value="1"/>
</dbReference>
<feature type="active site" evidence="14">
    <location>
        <position position="403"/>
    </location>
</feature>
<feature type="domain" description="AAA+ ATPase" evidence="17">
    <location>
        <begin position="171"/>
        <end position="310"/>
    </location>
</feature>
<dbReference type="Pfam" id="PF06480">
    <property type="entry name" value="FtsH_ext"/>
    <property type="match status" value="1"/>
</dbReference>
<accession>A0ABM8ANZ4</accession>
<dbReference type="InterPro" id="IPR003593">
    <property type="entry name" value="AAA+_ATPase"/>
</dbReference>
<dbReference type="PROSITE" id="PS00674">
    <property type="entry name" value="AAA"/>
    <property type="match status" value="1"/>
</dbReference>
<evidence type="ECO:0000256" key="2">
    <source>
        <dbReference type="ARBA" id="ARBA00010044"/>
    </source>
</evidence>
<evidence type="ECO:0000259" key="17">
    <source>
        <dbReference type="SMART" id="SM00382"/>
    </source>
</evidence>
<dbReference type="InterPro" id="IPR037219">
    <property type="entry name" value="Peptidase_M41-like"/>
</dbReference>
<keyword evidence="10 14" id="KW-0067">ATP-binding</keyword>
<evidence type="ECO:0000256" key="7">
    <source>
        <dbReference type="ARBA" id="ARBA00022741"/>
    </source>
</evidence>
<comment type="similarity">
    <text evidence="15">Belongs to the AAA ATPase family.</text>
</comment>
<dbReference type="Gene3D" id="3.30.720.210">
    <property type="match status" value="1"/>
</dbReference>
<evidence type="ECO:0000256" key="15">
    <source>
        <dbReference type="RuleBase" id="RU003651"/>
    </source>
</evidence>
<feature type="binding site" evidence="14">
    <location>
        <position position="406"/>
    </location>
    <ligand>
        <name>Zn(2+)</name>
        <dbReference type="ChEBI" id="CHEBI:29105"/>
        <note>catalytic</note>
    </ligand>
</feature>
<dbReference type="InterPro" id="IPR027417">
    <property type="entry name" value="P-loop_NTPase"/>
</dbReference>
<comment type="subcellular location">
    <subcellularLocation>
        <location evidence="14">Cell membrane</location>
        <topology evidence="14">Multi-pass membrane protein</topology>
        <orientation evidence="14">Cytoplasmic side</orientation>
    </subcellularLocation>
    <subcellularLocation>
        <location evidence="1">Membrane</location>
    </subcellularLocation>
</comment>
<protein>
    <recommendedName>
        <fullName evidence="14">ATP-dependent zinc metalloprotease FtsH</fullName>
        <ecNumber evidence="14">3.4.24.-</ecNumber>
    </recommendedName>
</protein>
<dbReference type="Proteomes" id="UP001061361">
    <property type="component" value="Chromosome"/>
</dbReference>
<dbReference type="PANTHER" id="PTHR23076">
    <property type="entry name" value="METALLOPROTEASE M41 FTSH"/>
    <property type="match status" value="1"/>
</dbReference>
<feature type="compositionally biased region" description="Acidic residues" evidence="16">
    <location>
        <begin position="632"/>
        <end position="644"/>
    </location>
</feature>
<dbReference type="InterPro" id="IPR003959">
    <property type="entry name" value="ATPase_AAA_core"/>
</dbReference>
<evidence type="ECO:0000256" key="5">
    <source>
        <dbReference type="ARBA" id="ARBA00022692"/>
    </source>
</evidence>
<comment type="function">
    <text evidence="14">Acts as a processive, ATP-dependent zinc metallopeptidase for both cytoplasmic and membrane proteins. Plays a role in the quality control of integral membrane proteins.</text>
</comment>
<evidence type="ECO:0000256" key="12">
    <source>
        <dbReference type="ARBA" id="ARBA00023049"/>
    </source>
</evidence>
<dbReference type="EC" id="3.4.24.-" evidence="14"/>
<keyword evidence="12 14" id="KW-0482">Metalloprotease</keyword>
<proteinExistence type="inferred from homology"/>
<reference evidence="18" key="1">
    <citation type="submission" date="2022-08" db="EMBL/GenBank/DDBJ databases">
        <title>Genome Sequence of the sulphate-reducing bacterium, Pseudodesulfovibrio portus JCM14722.</title>
        <authorList>
            <person name="Kondo R."/>
            <person name="Kataoka T."/>
        </authorList>
    </citation>
    <scope>NUCLEOTIDE SEQUENCE</scope>
    <source>
        <strain evidence="18">JCM 14722</strain>
    </source>
</reference>
<keyword evidence="9 14" id="KW-0862">Zinc</keyword>
<feature type="binding site" evidence="14">
    <location>
        <position position="478"/>
    </location>
    <ligand>
        <name>Zn(2+)</name>
        <dbReference type="ChEBI" id="CHEBI:29105"/>
        <note>catalytic</note>
    </ligand>
</feature>
<evidence type="ECO:0000256" key="3">
    <source>
        <dbReference type="ARBA" id="ARBA00022475"/>
    </source>
</evidence>
<evidence type="ECO:0000256" key="16">
    <source>
        <dbReference type="SAM" id="MobiDB-lite"/>
    </source>
</evidence>
<comment type="caution">
    <text evidence="14">Lacks conserved residue(s) required for the propagation of feature annotation.</text>
</comment>
<evidence type="ECO:0000256" key="4">
    <source>
        <dbReference type="ARBA" id="ARBA00022670"/>
    </source>
</evidence>
<feature type="region of interest" description="Disordered" evidence="16">
    <location>
        <begin position="583"/>
        <end position="652"/>
    </location>
</feature>
<dbReference type="InterPro" id="IPR041569">
    <property type="entry name" value="AAA_lid_3"/>
</dbReference>
<keyword evidence="11 14" id="KW-1133">Transmembrane helix</keyword>
<dbReference type="SUPFAM" id="SSF52540">
    <property type="entry name" value="P-loop containing nucleoside triphosphate hydrolases"/>
    <property type="match status" value="1"/>
</dbReference>
<keyword evidence="6 14" id="KW-0479">Metal-binding</keyword>
<dbReference type="Gene3D" id="1.10.8.60">
    <property type="match status" value="1"/>
</dbReference>
<evidence type="ECO:0000256" key="11">
    <source>
        <dbReference type="ARBA" id="ARBA00022989"/>
    </source>
</evidence>
<comment type="subunit">
    <text evidence="14">Homohexamer.</text>
</comment>
<evidence type="ECO:0000256" key="8">
    <source>
        <dbReference type="ARBA" id="ARBA00022801"/>
    </source>
</evidence>
<keyword evidence="4 14" id="KW-0645">Protease</keyword>
<comment type="cofactor">
    <cofactor evidence="14">
        <name>Zn(2+)</name>
        <dbReference type="ChEBI" id="CHEBI:29105"/>
    </cofactor>
    <text evidence="14">Binds 1 zinc ion per subunit.</text>
</comment>
<comment type="similarity">
    <text evidence="14">In the central section; belongs to the AAA ATPase family.</text>
</comment>
<organism evidence="18 19">
    <name type="scientific">Pseudodesulfovibrio portus</name>
    <dbReference type="NCBI Taxonomy" id="231439"/>
    <lineage>
        <taxon>Bacteria</taxon>
        <taxon>Pseudomonadati</taxon>
        <taxon>Thermodesulfobacteriota</taxon>
        <taxon>Desulfovibrionia</taxon>
        <taxon>Desulfovibrionales</taxon>
        <taxon>Desulfovibrionaceae</taxon>
    </lineage>
</organism>
<dbReference type="InterPro" id="IPR003960">
    <property type="entry name" value="ATPase_AAA_CS"/>
</dbReference>
<evidence type="ECO:0000256" key="1">
    <source>
        <dbReference type="ARBA" id="ARBA00004370"/>
    </source>
</evidence>
<feature type="binding site" evidence="14">
    <location>
        <begin position="179"/>
        <end position="186"/>
    </location>
    <ligand>
        <name>ATP</name>
        <dbReference type="ChEBI" id="CHEBI:30616"/>
    </ligand>
</feature>
<evidence type="ECO:0000256" key="13">
    <source>
        <dbReference type="ARBA" id="ARBA00023136"/>
    </source>
</evidence>
<name>A0ABM8ANZ4_9BACT</name>
<dbReference type="CDD" id="cd19501">
    <property type="entry name" value="RecA-like_FtsH"/>
    <property type="match status" value="1"/>
</dbReference>
<dbReference type="InterPro" id="IPR000642">
    <property type="entry name" value="Peptidase_M41"/>
</dbReference>
<keyword evidence="8 14" id="KW-0378">Hydrolase</keyword>
<evidence type="ECO:0000256" key="9">
    <source>
        <dbReference type="ARBA" id="ARBA00022833"/>
    </source>
</evidence>
<evidence type="ECO:0000256" key="14">
    <source>
        <dbReference type="HAMAP-Rule" id="MF_01458"/>
    </source>
</evidence>
<keyword evidence="13 14" id="KW-0472">Membrane</keyword>
<dbReference type="Gene3D" id="1.20.58.760">
    <property type="entry name" value="Peptidase M41"/>
    <property type="match status" value="1"/>
</dbReference>
<comment type="similarity">
    <text evidence="2 14">In the C-terminal section; belongs to the peptidase M41 family.</text>
</comment>
<dbReference type="InterPro" id="IPR005936">
    <property type="entry name" value="FtsH"/>
</dbReference>
<evidence type="ECO:0000256" key="10">
    <source>
        <dbReference type="ARBA" id="ARBA00022840"/>
    </source>
</evidence>
<gene>
    <name evidence="14 18" type="primary">ftsH</name>
    <name evidence="18" type="ORF">JCM14722_06530</name>
</gene>
<dbReference type="HAMAP" id="MF_01458">
    <property type="entry name" value="FtsH"/>
    <property type="match status" value="1"/>
</dbReference>
<feature type="transmembrane region" description="Helical" evidence="14">
    <location>
        <begin position="83"/>
        <end position="104"/>
    </location>
</feature>
<dbReference type="Pfam" id="PF01434">
    <property type="entry name" value="Peptidase_M41"/>
    <property type="match status" value="1"/>
</dbReference>
<evidence type="ECO:0000313" key="18">
    <source>
        <dbReference type="EMBL" id="BDQ33111.1"/>
    </source>
</evidence>
<evidence type="ECO:0000256" key="6">
    <source>
        <dbReference type="ARBA" id="ARBA00022723"/>
    </source>
</evidence>
<dbReference type="GO" id="GO:0008237">
    <property type="term" value="F:metallopeptidase activity"/>
    <property type="evidence" value="ECO:0007669"/>
    <property type="project" value="UniProtKB-KW"/>
</dbReference>
<dbReference type="EMBL" id="AP026708">
    <property type="protein sequence ID" value="BDQ33111.1"/>
    <property type="molecule type" value="Genomic_DNA"/>
</dbReference>
<dbReference type="InterPro" id="IPR011546">
    <property type="entry name" value="Pept_M41_FtsH_extracell"/>
</dbReference>
<keyword evidence="3 14" id="KW-1003">Cell membrane</keyword>
<keyword evidence="7 14" id="KW-0547">Nucleotide-binding</keyword>